<dbReference type="InterPro" id="IPR008972">
    <property type="entry name" value="Cupredoxin"/>
</dbReference>
<dbReference type="PANTHER" id="PTHR36507">
    <property type="entry name" value="BLL1555 PROTEIN"/>
    <property type="match status" value="1"/>
</dbReference>
<gene>
    <name evidence="5" type="ORF">J2Z79_002241</name>
</gene>
<keyword evidence="6" id="KW-1185">Reference proteome</keyword>
<evidence type="ECO:0000313" key="5">
    <source>
        <dbReference type="EMBL" id="MBP2018826.1"/>
    </source>
</evidence>
<dbReference type="InterPro" id="IPR033138">
    <property type="entry name" value="Cu_oxidase_CS"/>
</dbReference>
<dbReference type="Proteomes" id="UP001519289">
    <property type="component" value="Unassembled WGS sequence"/>
</dbReference>
<keyword evidence="3" id="KW-0732">Signal</keyword>
<feature type="signal peptide" evidence="3">
    <location>
        <begin position="1"/>
        <end position="26"/>
    </location>
</feature>
<evidence type="ECO:0000256" key="3">
    <source>
        <dbReference type="SAM" id="SignalP"/>
    </source>
</evidence>
<feature type="chain" id="PRO_5046506372" evidence="3">
    <location>
        <begin position="27"/>
        <end position="129"/>
    </location>
</feature>
<dbReference type="PANTHER" id="PTHR36507:SF1">
    <property type="entry name" value="BLL1555 PROTEIN"/>
    <property type="match status" value="1"/>
</dbReference>
<comment type="caution">
    <text evidence="5">The sequence shown here is derived from an EMBL/GenBank/DDBJ whole genome shotgun (WGS) entry which is preliminary data.</text>
</comment>
<dbReference type="SUPFAM" id="SSF49503">
    <property type="entry name" value="Cupredoxins"/>
    <property type="match status" value="1"/>
</dbReference>
<dbReference type="InterPro" id="IPR000923">
    <property type="entry name" value="BlueCu_1"/>
</dbReference>
<keyword evidence="1" id="KW-0479">Metal-binding</keyword>
<dbReference type="Pfam" id="PF00127">
    <property type="entry name" value="Copper-bind"/>
    <property type="match status" value="1"/>
</dbReference>
<reference evidence="5 6" key="1">
    <citation type="submission" date="2021-03" db="EMBL/GenBank/DDBJ databases">
        <title>Genomic Encyclopedia of Type Strains, Phase IV (KMG-IV): sequencing the most valuable type-strain genomes for metagenomic binning, comparative biology and taxonomic classification.</title>
        <authorList>
            <person name="Goeker M."/>
        </authorList>
    </citation>
    <scope>NUCLEOTIDE SEQUENCE [LARGE SCALE GENOMIC DNA]</scope>
    <source>
        <strain evidence="5 6">DSM 27138</strain>
    </source>
</reference>
<organism evidence="5 6">
    <name type="scientific">Symbiobacterium terraclitae</name>
    <dbReference type="NCBI Taxonomy" id="557451"/>
    <lineage>
        <taxon>Bacteria</taxon>
        <taxon>Bacillati</taxon>
        <taxon>Bacillota</taxon>
        <taxon>Clostridia</taxon>
        <taxon>Eubacteriales</taxon>
        <taxon>Symbiobacteriaceae</taxon>
        <taxon>Symbiobacterium</taxon>
    </lineage>
</organism>
<accession>A0ABS4JVA3</accession>
<name>A0ABS4JVA3_9FIRM</name>
<evidence type="ECO:0000256" key="2">
    <source>
        <dbReference type="ARBA" id="ARBA00023008"/>
    </source>
</evidence>
<dbReference type="PROSITE" id="PS00079">
    <property type="entry name" value="MULTICOPPER_OXIDASE1"/>
    <property type="match status" value="1"/>
</dbReference>
<evidence type="ECO:0000259" key="4">
    <source>
        <dbReference type="Pfam" id="PF00127"/>
    </source>
</evidence>
<evidence type="ECO:0000313" key="6">
    <source>
        <dbReference type="Proteomes" id="UP001519289"/>
    </source>
</evidence>
<keyword evidence="2" id="KW-0186">Copper</keyword>
<evidence type="ECO:0000256" key="1">
    <source>
        <dbReference type="ARBA" id="ARBA00022723"/>
    </source>
</evidence>
<dbReference type="InterPro" id="IPR052721">
    <property type="entry name" value="ET_Amicyanin"/>
</dbReference>
<proteinExistence type="predicted"/>
<dbReference type="Gene3D" id="2.60.40.420">
    <property type="entry name" value="Cupredoxins - blue copper proteins"/>
    <property type="match status" value="1"/>
</dbReference>
<feature type="domain" description="Blue (type 1) copper" evidence="4">
    <location>
        <begin position="35"/>
        <end position="127"/>
    </location>
</feature>
<dbReference type="PROSITE" id="PS51257">
    <property type="entry name" value="PROKAR_LIPOPROTEIN"/>
    <property type="match status" value="1"/>
</dbReference>
<sequence length="129" mass="13642">MRRTPFMAVLLLTILTALSGCGGASAEPPAEPAEGEVTVVMKAMKFSPAELTVKAGTKITFVNQDAIAHDVVQSTVRGLWKETPAFDSGVIRPGESWTLTIDEPGTYPFLCSQAGHYTAGMVGTITVVE</sequence>
<protein>
    <submittedName>
        <fullName evidence="5">Plastocyanin</fullName>
    </submittedName>
</protein>
<dbReference type="RefSeq" id="WP_209466951.1">
    <property type="nucleotide sequence ID" value="NZ_JAGGLG010000018.1"/>
</dbReference>
<dbReference type="EMBL" id="JAGGLG010000018">
    <property type="protein sequence ID" value="MBP2018826.1"/>
    <property type="molecule type" value="Genomic_DNA"/>
</dbReference>